<sequence>MMGWNLRTCCVTDPKSLGASTARKAVETPELPPPLRRRRRHIGASDLLRRVPAGFLAVYIGPERRRFVIPSRFLNFPVFSSFLTHAHEDGASSSPTRFPTFPVFSSVLPRAELFGFSTANSLALPSAASGGSSRSSTPTTPVSGTSPSRASSR</sequence>
<evidence type="ECO:0000313" key="4">
    <source>
        <dbReference type="Proteomes" id="UP001189122"/>
    </source>
</evidence>
<dbReference type="PANTHER" id="PTHR31374:SF203">
    <property type="entry name" value="AUXIN-RESPONSIVE PROTEIN SAUR71-LIKE"/>
    <property type="match status" value="1"/>
</dbReference>
<evidence type="ECO:0000256" key="1">
    <source>
        <dbReference type="ARBA" id="ARBA00006974"/>
    </source>
</evidence>
<dbReference type="PANTHER" id="PTHR31374">
    <property type="entry name" value="AUXIN-INDUCED PROTEIN-LIKE-RELATED"/>
    <property type="match status" value="1"/>
</dbReference>
<keyword evidence="4" id="KW-1185">Reference proteome</keyword>
<evidence type="ECO:0000256" key="2">
    <source>
        <dbReference type="SAM" id="MobiDB-lite"/>
    </source>
</evidence>
<name>A0A7I8JRV5_SPIIN</name>
<organism evidence="3">
    <name type="scientific">Spirodela intermedia</name>
    <name type="common">Intermediate duckweed</name>
    <dbReference type="NCBI Taxonomy" id="51605"/>
    <lineage>
        <taxon>Eukaryota</taxon>
        <taxon>Viridiplantae</taxon>
        <taxon>Streptophyta</taxon>
        <taxon>Embryophyta</taxon>
        <taxon>Tracheophyta</taxon>
        <taxon>Spermatophyta</taxon>
        <taxon>Magnoliopsida</taxon>
        <taxon>Liliopsida</taxon>
        <taxon>Araceae</taxon>
        <taxon>Lemnoideae</taxon>
        <taxon>Spirodela</taxon>
    </lineage>
</organism>
<gene>
    <name evidence="3" type="ORF">SI7747_16018563</name>
</gene>
<dbReference type="InterPro" id="IPR003676">
    <property type="entry name" value="SAUR_fam"/>
</dbReference>
<dbReference type="EMBL" id="LR743603">
    <property type="protein sequence ID" value="CAA2633019.1"/>
    <property type="molecule type" value="Genomic_DNA"/>
</dbReference>
<protein>
    <submittedName>
        <fullName evidence="3">Uncharacterized protein</fullName>
    </submittedName>
</protein>
<dbReference type="AlphaFoldDB" id="A0A7I8JRV5"/>
<comment type="similarity">
    <text evidence="1">Belongs to the ARG7 family.</text>
</comment>
<evidence type="ECO:0000313" key="3">
    <source>
        <dbReference type="EMBL" id="CAA2633019.1"/>
    </source>
</evidence>
<proteinExistence type="inferred from homology"/>
<dbReference type="Proteomes" id="UP001189122">
    <property type="component" value="Unassembled WGS sequence"/>
</dbReference>
<dbReference type="Pfam" id="PF02519">
    <property type="entry name" value="Auxin_inducible"/>
    <property type="match status" value="1"/>
</dbReference>
<reference evidence="3 4" key="1">
    <citation type="submission" date="2019-12" db="EMBL/GenBank/DDBJ databases">
        <authorList>
            <person name="Scholz U."/>
            <person name="Mascher M."/>
            <person name="Fiebig A."/>
        </authorList>
    </citation>
    <scope>NUCLEOTIDE SEQUENCE</scope>
</reference>
<accession>A0A7I8JRV5</accession>
<feature type="region of interest" description="Disordered" evidence="2">
    <location>
        <begin position="125"/>
        <end position="153"/>
    </location>
</feature>
<dbReference type="GO" id="GO:0009733">
    <property type="term" value="P:response to auxin"/>
    <property type="evidence" value="ECO:0007669"/>
    <property type="project" value="InterPro"/>
</dbReference>
<dbReference type="EMBL" id="CACRZD030000016">
    <property type="protein sequence ID" value="CAA6672152.1"/>
    <property type="molecule type" value="Genomic_DNA"/>
</dbReference>